<dbReference type="EMBL" id="CP030144">
    <property type="protein sequence ID" value="AXR64655.1"/>
    <property type="molecule type" value="Genomic_DNA"/>
</dbReference>
<organism evidence="1 2">
    <name type="scientific">Leptospira mayottensis</name>
    <dbReference type="NCBI Taxonomy" id="1137606"/>
    <lineage>
        <taxon>Bacteria</taxon>
        <taxon>Pseudomonadati</taxon>
        <taxon>Spirochaetota</taxon>
        <taxon>Spirochaetia</taxon>
        <taxon>Leptospirales</taxon>
        <taxon>Leptospiraceae</taxon>
        <taxon>Leptospira</taxon>
    </lineage>
</organism>
<proteinExistence type="predicted"/>
<dbReference type="Proteomes" id="UP000258889">
    <property type="component" value="Chromosome i"/>
</dbReference>
<sequence length="57" mass="6605">MIVWGRINIHRSFVVAGFITSLNDRIVIEFLLAYAPKLNPIENVGCKRKRYLLPNFS</sequence>
<evidence type="ECO:0000313" key="1">
    <source>
        <dbReference type="EMBL" id="AXR64655.1"/>
    </source>
</evidence>
<reference evidence="1 2" key="2">
    <citation type="submission" date="2018-09" db="EMBL/GenBank/DDBJ databases">
        <title>Complete Genome sequences of three Leptospira mayottensis isolates obtained from Tenrecid mammals endemic to the Malagasy region.</title>
        <authorList>
            <person name="Cordonin C."/>
            <person name="Toty C."/>
        </authorList>
    </citation>
    <scope>NUCLEOTIDE SEQUENCE [LARGE SCALE GENOMIC DNA]</scope>
    <source>
        <strain evidence="1 2">MDI222</strain>
    </source>
</reference>
<gene>
    <name evidence="1" type="ORF">DQM28_10935</name>
</gene>
<name>A0ABN5NW45_9LEPT</name>
<evidence type="ECO:0000313" key="2">
    <source>
        <dbReference type="Proteomes" id="UP000258889"/>
    </source>
</evidence>
<protein>
    <recommendedName>
        <fullName evidence="3">Transposase</fullName>
    </recommendedName>
</protein>
<keyword evidence="2" id="KW-1185">Reference proteome</keyword>
<evidence type="ECO:0008006" key="3">
    <source>
        <dbReference type="Google" id="ProtNLM"/>
    </source>
</evidence>
<reference evidence="1 2" key="1">
    <citation type="submission" date="2018-06" db="EMBL/GenBank/DDBJ databases">
        <authorList>
            <person name="Tortosa P."/>
        </authorList>
    </citation>
    <scope>NUCLEOTIDE SEQUENCE [LARGE SCALE GENOMIC DNA]</scope>
    <source>
        <strain evidence="1 2">MDI222</strain>
    </source>
</reference>
<accession>A0ABN5NW45</accession>